<dbReference type="GO" id="GO:0004497">
    <property type="term" value="F:monooxygenase activity"/>
    <property type="evidence" value="ECO:0007669"/>
    <property type="project" value="UniProtKB-KW"/>
</dbReference>
<gene>
    <name evidence="15" type="ORF">ABEB36_013082</name>
</gene>
<keyword evidence="14" id="KW-0812">Transmembrane</keyword>
<evidence type="ECO:0000256" key="7">
    <source>
        <dbReference type="ARBA" id="ARBA00022824"/>
    </source>
</evidence>
<evidence type="ECO:0000256" key="13">
    <source>
        <dbReference type="RuleBase" id="RU000461"/>
    </source>
</evidence>
<dbReference type="PRINTS" id="PR00385">
    <property type="entry name" value="P450"/>
</dbReference>
<comment type="caution">
    <text evidence="15">The sequence shown here is derived from an EMBL/GenBank/DDBJ whole genome shotgun (WGS) entry which is preliminary data.</text>
</comment>
<keyword evidence="14" id="KW-0472">Membrane</keyword>
<organism evidence="15 16">
    <name type="scientific">Hypothenemus hampei</name>
    <name type="common">Coffee berry borer</name>
    <dbReference type="NCBI Taxonomy" id="57062"/>
    <lineage>
        <taxon>Eukaryota</taxon>
        <taxon>Metazoa</taxon>
        <taxon>Ecdysozoa</taxon>
        <taxon>Arthropoda</taxon>
        <taxon>Hexapoda</taxon>
        <taxon>Insecta</taxon>
        <taxon>Pterygota</taxon>
        <taxon>Neoptera</taxon>
        <taxon>Endopterygota</taxon>
        <taxon>Coleoptera</taxon>
        <taxon>Polyphaga</taxon>
        <taxon>Cucujiformia</taxon>
        <taxon>Curculionidae</taxon>
        <taxon>Scolytinae</taxon>
        <taxon>Hypothenemus</taxon>
    </lineage>
</organism>
<keyword evidence="11 13" id="KW-0503">Monooxygenase</keyword>
<evidence type="ECO:0000256" key="12">
    <source>
        <dbReference type="PIRSR" id="PIRSR602401-1"/>
    </source>
</evidence>
<evidence type="ECO:0000256" key="6">
    <source>
        <dbReference type="ARBA" id="ARBA00022723"/>
    </source>
</evidence>
<evidence type="ECO:0000256" key="9">
    <source>
        <dbReference type="ARBA" id="ARBA00023002"/>
    </source>
</evidence>
<feature type="transmembrane region" description="Helical" evidence="14">
    <location>
        <begin position="12"/>
        <end position="39"/>
    </location>
</feature>
<keyword evidence="14" id="KW-1133">Transmembrane helix</keyword>
<dbReference type="Gene3D" id="1.10.630.10">
    <property type="entry name" value="Cytochrome P450"/>
    <property type="match status" value="1"/>
</dbReference>
<dbReference type="InterPro" id="IPR002401">
    <property type="entry name" value="Cyt_P450_E_grp-I"/>
</dbReference>
<evidence type="ECO:0000256" key="2">
    <source>
        <dbReference type="ARBA" id="ARBA00004174"/>
    </source>
</evidence>
<protein>
    <recommendedName>
        <fullName evidence="17">Cytochrome P450</fullName>
    </recommendedName>
</protein>
<comment type="similarity">
    <text evidence="4 13">Belongs to the cytochrome P450 family.</text>
</comment>
<dbReference type="PROSITE" id="PS00086">
    <property type="entry name" value="CYTOCHROME_P450"/>
    <property type="match status" value="1"/>
</dbReference>
<keyword evidence="8" id="KW-0492">Microsome</keyword>
<dbReference type="InterPro" id="IPR050196">
    <property type="entry name" value="Cytochrome_P450_Monoox"/>
</dbReference>
<dbReference type="InterPro" id="IPR017972">
    <property type="entry name" value="Cyt_P450_CS"/>
</dbReference>
<evidence type="ECO:0000256" key="10">
    <source>
        <dbReference type="ARBA" id="ARBA00023004"/>
    </source>
</evidence>
<dbReference type="EMBL" id="JBDJPC010000010">
    <property type="protein sequence ID" value="KAL1490373.1"/>
    <property type="molecule type" value="Genomic_DNA"/>
</dbReference>
<dbReference type="SUPFAM" id="SSF48264">
    <property type="entry name" value="Cytochrome P450"/>
    <property type="match status" value="1"/>
</dbReference>
<dbReference type="CDD" id="cd20628">
    <property type="entry name" value="CYP4"/>
    <property type="match status" value="1"/>
</dbReference>
<evidence type="ECO:0008006" key="17">
    <source>
        <dbReference type="Google" id="ProtNLM"/>
    </source>
</evidence>
<dbReference type="PRINTS" id="PR00463">
    <property type="entry name" value="EP450I"/>
</dbReference>
<dbReference type="GO" id="GO:0046872">
    <property type="term" value="F:metal ion binding"/>
    <property type="evidence" value="ECO:0007669"/>
    <property type="project" value="UniProtKB-KW"/>
</dbReference>
<evidence type="ECO:0000256" key="1">
    <source>
        <dbReference type="ARBA" id="ARBA00001971"/>
    </source>
</evidence>
<dbReference type="InterPro" id="IPR036396">
    <property type="entry name" value="Cyt_P450_sf"/>
</dbReference>
<dbReference type="FunFam" id="1.10.630.10:FF:000182">
    <property type="entry name" value="Cytochrome P450 3A4"/>
    <property type="match status" value="1"/>
</dbReference>
<dbReference type="PANTHER" id="PTHR24291">
    <property type="entry name" value="CYTOCHROME P450 FAMILY 4"/>
    <property type="match status" value="1"/>
</dbReference>
<dbReference type="PANTHER" id="PTHR24291:SF187">
    <property type="entry name" value="CYTOCHROME P450 4AE1-RELATED"/>
    <property type="match status" value="1"/>
</dbReference>
<keyword evidence="16" id="KW-1185">Reference proteome</keyword>
<keyword evidence="10 12" id="KW-0408">Iron</keyword>
<dbReference type="InterPro" id="IPR001128">
    <property type="entry name" value="Cyt_P450"/>
</dbReference>
<sequence>MYFIIYIVLRLLFSLNICIGMLIFYVGILLLSLCFTYLYRKNYNLKKSLWWVPVEPGYPVLGVGLELAKTTTVVQNLQRLLIKNNNWFYGEILTKPYLFVSDHKFVEWLLSSTTLINKGEAYDYLNNWLRGGLLISNGTKWKKSRKILTPAFHFGVLEQFTDVFDECSSTLVDVLSNEVGKDNVDVHPIVMNYALDVICETSMGVKLGIQKGFHKDYLDAVAFMGFLIMKKIFDPLVSINPFYRLTPLYFKEKQCLDLIHQVSNNIIKERKCEMKDNLNMNQEDDIGRKQKLAFLDLLITYRDENGKPLSDDVIQSEVDTLMFAGHDTTGVTLGFVLYNLANHPEIQSEALNEIRTILGERNRISHRDLQMMKYLELVIKETLRLYPSVPLFSRMITEDVVYEKNMMLPKGLEILIMPYAVHRDPKLYDRPNDFIPSRFLDQDPKLFSYLPFSAGPRNCIGQKFAMLELKNALAKILLNFELVPAKPEFRPILSAEAVLKTKNGIRIRLERRSV</sequence>
<evidence type="ECO:0000256" key="14">
    <source>
        <dbReference type="SAM" id="Phobius"/>
    </source>
</evidence>
<evidence type="ECO:0000313" key="16">
    <source>
        <dbReference type="Proteomes" id="UP001566132"/>
    </source>
</evidence>
<dbReference type="GO" id="GO:0005789">
    <property type="term" value="C:endoplasmic reticulum membrane"/>
    <property type="evidence" value="ECO:0007669"/>
    <property type="project" value="UniProtKB-SubCell"/>
</dbReference>
<evidence type="ECO:0000256" key="3">
    <source>
        <dbReference type="ARBA" id="ARBA00004406"/>
    </source>
</evidence>
<evidence type="ECO:0000256" key="11">
    <source>
        <dbReference type="ARBA" id="ARBA00023033"/>
    </source>
</evidence>
<evidence type="ECO:0000256" key="4">
    <source>
        <dbReference type="ARBA" id="ARBA00010617"/>
    </source>
</evidence>
<evidence type="ECO:0000313" key="15">
    <source>
        <dbReference type="EMBL" id="KAL1490373.1"/>
    </source>
</evidence>
<dbReference type="Proteomes" id="UP001566132">
    <property type="component" value="Unassembled WGS sequence"/>
</dbReference>
<comment type="cofactor">
    <cofactor evidence="1 12">
        <name>heme</name>
        <dbReference type="ChEBI" id="CHEBI:30413"/>
    </cofactor>
</comment>
<keyword evidence="7" id="KW-0256">Endoplasmic reticulum</keyword>
<name>A0ABD1E6S3_HYPHA</name>
<keyword evidence="9 13" id="KW-0560">Oxidoreductase</keyword>
<dbReference type="Pfam" id="PF00067">
    <property type="entry name" value="p450"/>
    <property type="match status" value="1"/>
</dbReference>
<feature type="binding site" description="axial binding residue" evidence="12">
    <location>
        <position position="459"/>
    </location>
    <ligand>
        <name>heme</name>
        <dbReference type="ChEBI" id="CHEBI:30413"/>
    </ligand>
    <ligandPart>
        <name>Fe</name>
        <dbReference type="ChEBI" id="CHEBI:18248"/>
    </ligandPart>
</feature>
<evidence type="ECO:0000256" key="5">
    <source>
        <dbReference type="ARBA" id="ARBA00022617"/>
    </source>
</evidence>
<keyword evidence="5 12" id="KW-0349">Heme</keyword>
<accession>A0ABD1E6S3</accession>
<dbReference type="AlphaFoldDB" id="A0ABD1E6S3"/>
<evidence type="ECO:0000256" key="8">
    <source>
        <dbReference type="ARBA" id="ARBA00022848"/>
    </source>
</evidence>
<comment type="subcellular location">
    <subcellularLocation>
        <location evidence="3">Endoplasmic reticulum membrane</location>
        <topology evidence="3">Peripheral membrane protein</topology>
    </subcellularLocation>
    <subcellularLocation>
        <location evidence="2">Microsome membrane</location>
        <topology evidence="2">Peripheral membrane protein</topology>
    </subcellularLocation>
</comment>
<proteinExistence type="inferred from homology"/>
<reference evidence="15 16" key="1">
    <citation type="submission" date="2024-05" db="EMBL/GenBank/DDBJ databases">
        <title>Genetic variation in Jamaican populations of the coffee berry borer (Hypothenemus hampei).</title>
        <authorList>
            <person name="Errbii M."/>
            <person name="Myrie A."/>
        </authorList>
    </citation>
    <scope>NUCLEOTIDE SEQUENCE [LARGE SCALE GENOMIC DNA]</scope>
    <source>
        <strain evidence="15">JA-Hopewell-2020-01-JO</strain>
        <tissue evidence="15">Whole body</tissue>
    </source>
</reference>
<keyword evidence="6 12" id="KW-0479">Metal-binding</keyword>